<dbReference type="NCBIfam" id="TIGR00637">
    <property type="entry name" value="ModE_repress"/>
    <property type="match status" value="1"/>
</dbReference>
<comment type="caution">
    <text evidence="8">The sequence shown here is derived from an EMBL/GenBank/DDBJ whole genome shotgun (WGS) entry which is preliminary data.</text>
</comment>
<dbReference type="Pfam" id="PF03459">
    <property type="entry name" value="TOBE"/>
    <property type="match status" value="1"/>
</dbReference>
<evidence type="ECO:0000256" key="5">
    <source>
        <dbReference type="PIRNR" id="PIRNR005763"/>
    </source>
</evidence>
<evidence type="ECO:0000259" key="7">
    <source>
        <dbReference type="PROSITE" id="PS51866"/>
    </source>
</evidence>
<evidence type="ECO:0000313" key="8">
    <source>
        <dbReference type="EMBL" id="TIC83136.1"/>
    </source>
</evidence>
<dbReference type="Gene3D" id="1.10.10.10">
    <property type="entry name" value="Winged helix-like DNA-binding domain superfamily/Winged helix DNA-binding domain"/>
    <property type="match status" value="1"/>
</dbReference>
<keyword evidence="2 5" id="KW-0813">Transport</keyword>
<evidence type="ECO:0000256" key="4">
    <source>
        <dbReference type="ARBA" id="ARBA00022737"/>
    </source>
</evidence>
<dbReference type="PIRSF" id="PIRSF005763">
    <property type="entry name" value="Txn_reg_ModE"/>
    <property type="match status" value="1"/>
</dbReference>
<accession>A0A4T0UWI0</accession>
<evidence type="ECO:0000256" key="1">
    <source>
        <dbReference type="ARBA" id="ARBA00008110"/>
    </source>
</evidence>
<evidence type="ECO:0000256" key="6">
    <source>
        <dbReference type="PIRSR" id="PIRSR005763-1"/>
    </source>
</evidence>
<dbReference type="AlphaFoldDB" id="A0A4T0UWI0"/>
<dbReference type="PANTHER" id="PTHR30432">
    <property type="entry name" value="TRANSCRIPTIONAL REGULATOR MODE"/>
    <property type="match status" value="1"/>
</dbReference>
<dbReference type="GO" id="GO:0015689">
    <property type="term" value="P:molybdate ion transport"/>
    <property type="evidence" value="ECO:0007669"/>
    <property type="project" value="UniProtKB-UniRule"/>
</dbReference>
<dbReference type="InterPro" id="IPR036388">
    <property type="entry name" value="WH-like_DNA-bd_sf"/>
</dbReference>
<name>A0A4T0UWI0_9NEIS</name>
<dbReference type="SUPFAM" id="SSF46785">
    <property type="entry name" value="Winged helix' DNA-binding domain"/>
    <property type="match status" value="1"/>
</dbReference>
<dbReference type="InterPro" id="IPR016462">
    <property type="entry name" value="ModE"/>
</dbReference>
<reference evidence="8 9" key="1">
    <citation type="submission" date="2019-04" db="EMBL/GenBank/DDBJ databases">
        <title>Crenobacter sp. nov.</title>
        <authorList>
            <person name="Shi S."/>
        </authorList>
    </citation>
    <scope>NUCLEOTIDE SEQUENCE [LARGE SCALE GENOMIC DNA]</scope>
    <source>
        <strain evidence="8 9">GY 70310</strain>
    </source>
</reference>
<comment type="similarity">
    <text evidence="1 5">Belongs to the ModE family.</text>
</comment>
<evidence type="ECO:0000256" key="3">
    <source>
        <dbReference type="ARBA" id="ARBA00022505"/>
    </source>
</evidence>
<dbReference type="EMBL" id="STGJ01000008">
    <property type="protein sequence ID" value="TIC83136.1"/>
    <property type="molecule type" value="Genomic_DNA"/>
</dbReference>
<dbReference type="PANTHER" id="PTHR30432:SF1">
    <property type="entry name" value="DNA-BINDING TRANSCRIPTIONAL DUAL REGULATOR MODE"/>
    <property type="match status" value="1"/>
</dbReference>
<dbReference type="InterPro" id="IPR004606">
    <property type="entry name" value="Mop_domain"/>
</dbReference>
<dbReference type="InterPro" id="IPR008995">
    <property type="entry name" value="Mo/tungstate-bd_C_term_dom"/>
</dbReference>
<dbReference type="SUPFAM" id="SSF50331">
    <property type="entry name" value="MOP-like"/>
    <property type="match status" value="2"/>
</dbReference>
<protein>
    <submittedName>
        <fullName evidence="8">LysR family transcriptional regulator</fullName>
    </submittedName>
</protein>
<dbReference type="Proteomes" id="UP000308891">
    <property type="component" value="Unassembled WGS sequence"/>
</dbReference>
<feature type="domain" description="Mop" evidence="7">
    <location>
        <begin position="125"/>
        <end position="191"/>
    </location>
</feature>
<evidence type="ECO:0000256" key="2">
    <source>
        <dbReference type="ARBA" id="ARBA00022448"/>
    </source>
</evidence>
<dbReference type="InterPro" id="IPR000847">
    <property type="entry name" value="LysR_HTH_N"/>
</dbReference>
<dbReference type="Pfam" id="PF00126">
    <property type="entry name" value="HTH_1"/>
    <property type="match status" value="1"/>
</dbReference>
<dbReference type="PROSITE" id="PS51866">
    <property type="entry name" value="MOP"/>
    <property type="match status" value="1"/>
</dbReference>
<dbReference type="InterPro" id="IPR005116">
    <property type="entry name" value="Transp-assoc_OB_typ1"/>
</dbReference>
<sequence>MNEAVKASAELWLNAGETRLAGGARIALLAQVGKTGSITRAAAACGVSYKGAWDAIDTMNRLSGEPLVERAAGGKGGGGTRLTPRGQRLVEHYARLDQALQSLLGTLADPDLADDWQLMRALSLRTSARNQLAGTVEALFSHAGGERLTLRLAGGERVVAQLTRASCEALGLTVGRAAFALIKAPALHLAPANATHADNCLAATVLDAGSTDDQGELQLVSGGGERLVVSWPAAGQQPAPGEAVTVSFDAASVIVAVAG</sequence>
<keyword evidence="9" id="KW-1185">Reference proteome</keyword>
<organism evidence="8 9">
    <name type="scientific">Crenobacter intestini</name>
    <dbReference type="NCBI Taxonomy" id="2563443"/>
    <lineage>
        <taxon>Bacteria</taxon>
        <taxon>Pseudomonadati</taxon>
        <taxon>Pseudomonadota</taxon>
        <taxon>Betaproteobacteria</taxon>
        <taxon>Neisseriales</taxon>
        <taxon>Neisseriaceae</taxon>
        <taxon>Crenobacter</taxon>
    </lineage>
</organism>
<evidence type="ECO:0000313" key="9">
    <source>
        <dbReference type="Proteomes" id="UP000308891"/>
    </source>
</evidence>
<dbReference type="Gene3D" id="2.40.50.100">
    <property type="match status" value="1"/>
</dbReference>
<proteinExistence type="inferred from homology"/>
<dbReference type="InterPro" id="IPR036390">
    <property type="entry name" value="WH_DNA-bd_sf"/>
</dbReference>
<gene>
    <name evidence="8" type="ORF">E5K04_08565</name>
</gene>
<dbReference type="OrthoDB" id="9800709at2"/>
<dbReference type="GO" id="GO:0030151">
    <property type="term" value="F:molybdenum ion binding"/>
    <property type="evidence" value="ECO:0007669"/>
    <property type="project" value="UniProtKB-UniRule"/>
</dbReference>
<feature type="region of interest" description="Required for dimer formation and molybdate binding" evidence="6">
    <location>
        <begin position="126"/>
        <end position="134"/>
    </location>
</feature>
<dbReference type="RefSeq" id="WP_136553015.1">
    <property type="nucleotide sequence ID" value="NZ_STGJ01000008.1"/>
</dbReference>
<keyword evidence="3 5" id="KW-0500">Molybdenum</keyword>
<dbReference type="InterPro" id="IPR003725">
    <property type="entry name" value="ModE-bd_N"/>
</dbReference>
<dbReference type="InterPro" id="IPR051815">
    <property type="entry name" value="Molybdate_resp_trans_reg"/>
</dbReference>
<keyword evidence="4" id="KW-0677">Repeat</keyword>
<dbReference type="GO" id="GO:0003700">
    <property type="term" value="F:DNA-binding transcription factor activity"/>
    <property type="evidence" value="ECO:0007669"/>
    <property type="project" value="InterPro"/>
</dbReference>